<dbReference type="AlphaFoldDB" id="A0A839ADM1"/>
<feature type="transmembrane region" description="Helical" evidence="1">
    <location>
        <begin position="13"/>
        <end position="31"/>
    </location>
</feature>
<accession>A0A839ADM1</accession>
<organism evidence="3 4">
    <name type="scientific">Stappia albiluteola</name>
    <dbReference type="NCBI Taxonomy" id="2758565"/>
    <lineage>
        <taxon>Bacteria</taxon>
        <taxon>Pseudomonadati</taxon>
        <taxon>Pseudomonadota</taxon>
        <taxon>Alphaproteobacteria</taxon>
        <taxon>Hyphomicrobiales</taxon>
        <taxon>Stappiaceae</taxon>
        <taxon>Stappia</taxon>
    </lineage>
</organism>
<comment type="caution">
    <text evidence="3">The sequence shown here is derived from an EMBL/GenBank/DDBJ whole genome shotgun (WGS) entry which is preliminary data.</text>
</comment>
<dbReference type="CDD" id="cd07302">
    <property type="entry name" value="CHD"/>
    <property type="match status" value="1"/>
</dbReference>
<dbReference type="SMART" id="SM00044">
    <property type="entry name" value="CYCc"/>
    <property type="match status" value="1"/>
</dbReference>
<feature type="transmembrane region" description="Helical" evidence="1">
    <location>
        <begin position="370"/>
        <end position="391"/>
    </location>
</feature>
<dbReference type="Proteomes" id="UP000541109">
    <property type="component" value="Unassembled WGS sequence"/>
</dbReference>
<evidence type="ECO:0000313" key="4">
    <source>
        <dbReference type="Proteomes" id="UP000541109"/>
    </source>
</evidence>
<dbReference type="RefSeq" id="WP_182164226.1">
    <property type="nucleotide sequence ID" value="NZ_JACFXV010000048.1"/>
</dbReference>
<dbReference type="InterPro" id="IPR001054">
    <property type="entry name" value="A/G_cyclase"/>
</dbReference>
<evidence type="ECO:0000259" key="2">
    <source>
        <dbReference type="PROSITE" id="PS50125"/>
    </source>
</evidence>
<name>A0A839ADM1_9HYPH</name>
<dbReference type="SMART" id="SM01080">
    <property type="entry name" value="CHASE2"/>
    <property type="match status" value="1"/>
</dbReference>
<dbReference type="PANTHER" id="PTHR43081:SF20">
    <property type="entry name" value="TWO-COMPONENT RESPONSE REGULATOR"/>
    <property type="match status" value="1"/>
</dbReference>
<feature type="transmembrane region" description="Helical" evidence="1">
    <location>
        <begin position="403"/>
        <end position="421"/>
    </location>
</feature>
<dbReference type="GO" id="GO:0035556">
    <property type="term" value="P:intracellular signal transduction"/>
    <property type="evidence" value="ECO:0007669"/>
    <property type="project" value="InterPro"/>
</dbReference>
<gene>
    <name evidence="3" type="ORF">H2509_08320</name>
</gene>
<dbReference type="Pfam" id="PF00211">
    <property type="entry name" value="Guanylate_cyc"/>
    <property type="match status" value="1"/>
</dbReference>
<feature type="transmembrane region" description="Helical" evidence="1">
    <location>
        <begin position="348"/>
        <end position="364"/>
    </location>
</feature>
<reference evidence="3 4" key="1">
    <citation type="submission" date="2020-07" db="EMBL/GenBank/DDBJ databases">
        <title>Stappia sp., F7233, whole genome shotgun sequencing project.</title>
        <authorList>
            <person name="Jiang S."/>
            <person name="Liu Z.W."/>
            <person name="Du Z.J."/>
        </authorList>
    </citation>
    <scope>NUCLEOTIDE SEQUENCE [LARGE SCALE GENOMIC DNA]</scope>
    <source>
        <strain evidence="3 4">F7233</strain>
    </source>
</reference>
<dbReference type="EMBL" id="JACFXV010000048">
    <property type="protein sequence ID" value="MBA5777128.1"/>
    <property type="molecule type" value="Genomic_DNA"/>
</dbReference>
<protein>
    <submittedName>
        <fullName evidence="3">Adenylate/guanylate cyclase domain-containing protein</fullName>
    </submittedName>
</protein>
<keyword evidence="1" id="KW-1133">Transmembrane helix</keyword>
<keyword evidence="1" id="KW-0812">Transmembrane</keyword>
<dbReference type="Gene3D" id="3.30.70.1230">
    <property type="entry name" value="Nucleotide cyclase"/>
    <property type="match status" value="1"/>
</dbReference>
<dbReference type="PROSITE" id="PS50125">
    <property type="entry name" value="GUANYLATE_CYCLASE_2"/>
    <property type="match status" value="1"/>
</dbReference>
<dbReference type="Pfam" id="PF05226">
    <property type="entry name" value="CHASE2"/>
    <property type="match status" value="1"/>
</dbReference>
<dbReference type="SUPFAM" id="SSF55073">
    <property type="entry name" value="Nucleotide cyclase"/>
    <property type="match status" value="1"/>
</dbReference>
<keyword evidence="4" id="KW-1185">Reference proteome</keyword>
<evidence type="ECO:0000256" key="1">
    <source>
        <dbReference type="SAM" id="Phobius"/>
    </source>
</evidence>
<dbReference type="InterPro" id="IPR007890">
    <property type="entry name" value="CHASE2"/>
</dbReference>
<dbReference type="InterPro" id="IPR050697">
    <property type="entry name" value="Adenylyl/Guanylyl_Cyclase_3/4"/>
</dbReference>
<dbReference type="PANTHER" id="PTHR43081">
    <property type="entry name" value="ADENYLATE CYCLASE, TERMINAL-DIFFERENTIATION SPECIFIC-RELATED"/>
    <property type="match status" value="1"/>
</dbReference>
<evidence type="ECO:0000313" key="3">
    <source>
        <dbReference type="EMBL" id="MBA5777128.1"/>
    </source>
</evidence>
<dbReference type="GO" id="GO:0004016">
    <property type="term" value="F:adenylate cyclase activity"/>
    <property type="evidence" value="ECO:0007669"/>
    <property type="project" value="UniProtKB-ARBA"/>
</dbReference>
<dbReference type="GO" id="GO:0006171">
    <property type="term" value="P:cAMP biosynthetic process"/>
    <property type="evidence" value="ECO:0007669"/>
    <property type="project" value="TreeGrafter"/>
</dbReference>
<keyword evidence="1" id="KW-0472">Membrane</keyword>
<dbReference type="InterPro" id="IPR029787">
    <property type="entry name" value="Nucleotide_cyclase"/>
</dbReference>
<sequence>MTRNSTEESLGKLPWLAGILILLAAGLIGLWHPGEGQKVLSGVEGRLLDMRYHLRGETEPTGNVTIVAIDDRTIDRLERFPLSRADIAEAVDAAAKGGATAIALDLLLLQPGESAVEDMALERMLAEGPPAVIAMTGAFSEDDSGEARLDDLDDVLLSALSRSAFDVVSARGGVPGPAPSRLHLPVSPFARDALLGHVNIVGESDGSLRRLPLDLQLSDMLVLPALPLTAARLHLNLPRGEMQLQRPGGVTLAERRIASDDLATMAIGFHGPPGTIPTYSFIDAVNGDVPADAFRGRLVFIGVTGLGTGDTFATPFSDTLPGVEVLATAADNILGGTELIRGAGTARLDLGLALLAALAAFLAANRANLWLAAGLTLAVWLAALVLLYLAFAEYRVWLDATTLLLAMGVASFGTFAARIFLQKRISSRLMNERQNLARYHSPFLAETLATAARPSFDDRPQLAAVVFVDVAGFTTLSERLGPQGTVAFLRRLHEVFEEAALACGGVIEQFMGDGAMIVFGLPEPGAADSAAALDCGRRLIAAIGKLNSGTDEAIPEPVRIRVSVHYGEVVAAVLGGQTQGHATVAGDVVNVSSRLQEIAKETNSALVVSEAAHDAVAAAGRTDLLEGMARLSGLPIRGREGRIDVWVAGAAS</sequence>
<proteinExistence type="predicted"/>
<feature type="domain" description="Guanylate cyclase" evidence="2">
    <location>
        <begin position="464"/>
        <end position="596"/>
    </location>
</feature>